<protein>
    <submittedName>
        <fullName evidence="1">DUF937 domain-containing protein</fullName>
    </submittedName>
</protein>
<reference evidence="1 2" key="1">
    <citation type="submission" date="2023-09" db="EMBL/GenBank/DDBJ databases">
        <authorList>
            <person name="Rey-Velasco X."/>
        </authorList>
    </citation>
    <scope>NUCLEOTIDE SEQUENCE [LARGE SCALE GENOMIC DNA]</scope>
    <source>
        <strain evidence="1 2">F297</strain>
    </source>
</reference>
<evidence type="ECO:0000313" key="1">
    <source>
        <dbReference type="EMBL" id="MDT0649487.1"/>
    </source>
</evidence>
<dbReference type="RefSeq" id="WP_311483648.1">
    <property type="nucleotide sequence ID" value="NZ_JAVRHP010000016.1"/>
</dbReference>
<dbReference type="EMBL" id="JAVRHP010000016">
    <property type="protein sequence ID" value="MDT0649487.1"/>
    <property type="molecule type" value="Genomic_DNA"/>
</dbReference>
<dbReference type="Pfam" id="PF06078">
    <property type="entry name" value="DUF937"/>
    <property type="match status" value="2"/>
</dbReference>
<organism evidence="1 2">
    <name type="scientific">Autumnicola edwardsiae</name>
    <dbReference type="NCBI Taxonomy" id="3075594"/>
    <lineage>
        <taxon>Bacteria</taxon>
        <taxon>Pseudomonadati</taxon>
        <taxon>Bacteroidota</taxon>
        <taxon>Flavobacteriia</taxon>
        <taxon>Flavobacteriales</taxon>
        <taxon>Flavobacteriaceae</taxon>
        <taxon>Autumnicola</taxon>
    </lineage>
</organism>
<dbReference type="Proteomes" id="UP001248819">
    <property type="component" value="Unassembled WGS sequence"/>
</dbReference>
<name>A0ABU3CT06_9FLAO</name>
<dbReference type="InterPro" id="IPR009282">
    <property type="entry name" value="DUF937"/>
</dbReference>
<proteinExistence type="predicted"/>
<sequence>MASILDILNTQPGENLVDKAQKETGEDKNSITSALVMAMPLILGALKNNSEKEEGAKNLEKALDSDKHNGDLLEDLQNSNAGKITGEGAKILSHILGGQKETIETTLSTTLGMSKDSISTILKMAAPVIMSLLGSQKRKDGVKAEGLPGLIGSLMGTSAAHDSSFIESLLDKNGDGKIIDDVAGMVLGGGKNNKKGGSILGGFTGGK</sequence>
<comment type="caution">
    <text evidence="1">The sequence shown here is derived from an EMBL/GenBank/DDBJ whole genome shotgun (WGS) entry which is preliminary data.</text>
</comment>
<accession>A0ABU3CT06</accession>
<keyword evidence="2" id="KW-1185">Reference proteome</keyword>
<gene>
    <name evidence="1" type="ORF">RM529_04990</name>
</gene>
<evidence type="ECO:0000313" key="2">
    <source>
        <dbReference type="Proteomes" id="UP001248819"/>
    </source>
</evidence>